<reference evidence="1 2" key="1">
    <citation type="submission" date="2020-07" db="EMBL/GenBank/DDBJ databases">
        <title>Genomic Encyclopedia of Type Strains, Phase IV (KMG-V): Genome sequencing to study the core and pangenomes of soil and plant-associated prokaryotes.</title>
        <authorList>
            <person name="Whitman W."/>
        </authorList>
    </citation>
    <scope>NUCLEOTIDE SEQUENCE [LARGE SCALE GENOMIC DNA]</scope>
    <source>
        <strain evidence="1 2">M8UP22</strain>
    </source>
</reference>
<dbReference type="EMBL" id="JACCCU010000001">
    <property type="protein sequence ID" value="NYF88581.1"/>
    <property type="molecule type" value="Genomic_DNA"/>
</dbReference>
<protein>
    <submittedName>
        <fullName evidence="1">Uncharacterized protein</fullName>
    </submittedName>
</protein>
<dbReference type="Proteomes" id="UP000564385">
    <property type="component" value="Unassembled WGS sequence"/>
</dbReference>
<name>A0A852VBC7_9BACT</name>
<evidence type="ECO:0000313" key="2">
    <source>
        <dbReference type="Proteomes" id="UP000564385"/>
    </source>
</evidence>
<organism evidence="1 2">
    <name type="scientific">Tunturiibacter lichenicola</name>
    <dbReference type="NCBI Taxonomy" id="2051959"/>
    <lineage>
        <taxon>Bacteria</taxon>
        <taxon>Pseudomonadati</taxon>
        <taxon>Acidobacteriota</taxon>
        <taxon>Terriglobia</taxon>
        <taxon>Terriglobales</taxon>
        <taxon>Acidobacteriaceae</taxon>
        <taxon>Tunturiibacter</taxon>
    </lineage>
</organism>
<gene>
    <name evidence="1" type="ORF">HDF08_000648</name>
</gene>
<evidence type="ECO:0000313" key="1">
    <source>
        <dbReference type="EMBL" id="NYF88581.1"/>
    </source>
</evidence>
<comment type="caution">
    <text evidence="1">The sequence shown here is derived from an EMBL/GenBank/DDBJ whole genome shotgun (WGS) entry which is preliminary data.</text>
</comment>
<sequence>MIVLSHSKSFLCCLWEGTDPNARSAFQIEQNGNGLTLAAWDVRQDAITEHDRRDALFNEYRANGPKGNSPEVTRSIRPHLEAYLRTACPATFPSGTLLGLFYARCEREYGHPSQILNRHKIDELFDLKEDSNRYHHDTNPAWGNRVDQRPRVIGIHLASDIAFTRP</sequence>
<dbReference type="AlphaFoldDB" id="A0A852VBC7"/>
<proteinExistence type="predicted"/>
<accession>A0A852VBC7</accession>